<evidence type="ECO:0000256" key="6">
    <source>
        <dbReference type="ARBA" id="ARBA00023014"/>
    </source>
</evidence>
<dbReference type="Proteomes" id="UP000243406">
    <property type="component" value="Unassembled WGS sequence"/>
</dbReference>
<keyword evidence="9" id="KW-1185">Reference proteome</keyword>
<dbReference type="InterPro" id="IPR013785">
    <property type="entry name" value="Aldolase_TIM"/>
</dbReference>
<comment type="cofactor">
    <cofactor evidence="1">
        <name>[4Fe-4S] cluster</name>
        <dbReference type="ChEBI" id="CHEBI:49883"/>
    </cofactor>
</comment>
<proteinExistence type="predicted"/>
<dbReference type="Pfam" id="PF04055">
    <property type="entry name" value="Radical_SAM"/>
    <property type="match status" value="1"/>
</dbReference>
<dbReference type="InterPro" id="IPR010722">
    <property type="entry name" value="BATS_dom"/>
</dbReference>
<accession>A0A1T5BE39</accession>
<dbReference type="Gene3D" id="3.20.20.70">
    <property type="entry name" value="Aldolase class I"/>
    <property type="match status" value="1"/>
</dbReference>
<gene>
    <name evidence="8" type="ORF">SAMN02745120_1560</name>
</gene>
<dbReference type="SMART" id="SM00876">
    <property type="entry name" value="BATS"/>
    <property type="match status" value="1"/>
</dbReference>
<evidence type="ECO:0000256" key="1">
    <source>
        <dbReference type="ARBA" id="ARBA00001966"/>
    </source>
</evidence>
<sequence>MINEQLIYETLEKNKNVPKEALLDIIDKGSKLQGLTYDEIAAILQNDDEEVTKALFKAAGEIKNKIYGNRVVMFAPLYISNYCVNSCKYCGYQACNQFDRKKLSQEEIIQEVKILEQMGHKRIALEAGEDPNNCPLDYVLEAIDTIYSVKTNDGNIRRINVNVAATTVENYKKLKDRDIGTYILFQETYHRPTYEVMHTDCLKGNYEYHLTAFDRAMEAGIDDVGAGVLFGLYDYKFEVLGLMMHNAHLEQKYGVGFHTISVPRLKKAEGMDLDMFPHILDDETFKRLIAVIRLAVPFTGMILSTRESVELRREAIHYGISQVSAGSSTGVGGYKEREDGRSVEQFDVSDHRSPLEVVKSLLAQGFVPSYCTACYRSGRTGDRFMQLAKSGNIHNVCSPNALMTLMEYVEDFGDSELKSSAKELIYKEAEKLENEKVKALLIKNLGLIETGERDLFL</sequence>
<dbReference type="PANTHER" id="PTHR43583">
    <property type="entry name" value="2-IMINOACETATE SYNTHASE"/>
    <property type="match status" value="1"/>
</dbReference>
<reference evidence="9" key="1">
    <citation type="submission" date="2017-02" db="EMBL/GenBank/DDBJ databases">
        <authorList>
            <person name="Varghese N."/>
            <person name="Submissions S."/>
        </authorList>
    </citation>
    <scope>NUCLEOTIDE SEQUENCE [LARGE SCALE GENOMIC DNA]</scope>
    <source>
        <strain evidence="9">ATCC 35199</strain>
    </source>
</reference>
<evidence type="ECO:0000256" key="5">
    <source>
        <dbReference type="ARBA" id="ARBA00023004"/>
    </source>
</evidence>
<dbReference type="InterPro" id="IPR034428">
    <property type="entry name" value="ThiH/NoCL/HydG-like"/>
</dbReference>
<dbReference type="InterPro" id="IPR058240">
    <property type="entry name" value="rSAM_sf"/>
</dbReference>
<dbReference type="EMBL" id="FUYN01000003">
    <property type="protein sequence ID" value="SKB45337.1"/>
    <property type="molecule type" value="Genomic_DNA"/>
</dbReference>
<organism evidence="8 9">
    <name type="scientific">Acetoanaerobium noterae</name>
    <dbReference type="NCBI Taxonomy" id="745369"/>
    <lineage>
        <taxon>Bacteria</taxon>
        <taxon>Bacillati</taxon>
        <taxon>Bacillota</taxon>
        <taxon>Clostridia</taxon>
        <taxon>Peptostreptococcales</taxon>
        <taxon>Filifactoraceae</taxon>
        <taxon>Acetoanaerobium</taxon>
    </lineage>
</organism>
<dbReference type="SUPFAM" id="SSF102114">
    <property type="entry name" value="Radical SAM enzymes"/>
    <property type="match status" value="1"/>
</dbReference>
<dbReference type="InterPro" id="IPR024007">
    <property type="entry name" value="FeFe-hyd_mat_HydG"/>
</dbReference>
<protein>
    <submittedName>
        <fullName evidence="8">Iron-only hydrogenase maturation protein HydG</fullName>
    </submittedName>
</protein>
<evidence type="ECO:0000256" key="4">
    <source>
        <dbReference type="ARBA" id="ARBA00022723"/>
    </source>
</evidence>
<feature type="domain" description="Biotin and thiamin synthesis-associated" evidence="7">
    <location>
        <begin position="261"/>
        <end position="368"/>
    </location>
</feature>
<name>A0A1T5BE39_9FIRM</name>
<dbReference type="InterPro" id="IPR007197">
    <property type="entry name" value="rSAM"/>
</dbReference>
<dbReference type="NCBIfam" id="TIGR03955">
    <property type="entry name" value="rSAM_HydG"/>
    <property type="match status" value="1"/>
</dbReference>
<dbReference type="RefSeq" id="WP_079589428.1">
    <property type="nucleotide sequence ID" value="NZ_FUYN01000003.1"/>
</dbReference>
<keyword evidence="2" id="KW-0004">4Fe-4S</keyword>
<dbReference type="GO" id="GO:0042364">
    <property type="term" value="P:water-soluble vitamin biosynthetic process"/>
    <property type="evidence" value="ECO:0007669"/>
    <property type="project" value="UniProtKB-ARBA"/>
</dbReference>
<dbReference type="OrthoDB" id="9801120at2"/>
<keyword evidence="3" id="KW-0949">S-adenosyl-L-methionine</keyword>
<dbReference type="SFLD" id="SFLDS00029">
    <property type="entry name" value="Radical_SAM"/>
    <property type="match status" value="1"/>
</dbReference>
<dbReference type="SFLD" id="SFLDG01060">
    <property type="entry name" value="BATS_domain_containing"/>
    <property type="match status" value="1"/>
</dbReference>
<keyword evidence="5" id="KW-0408">Iron</keyword>
<dbReference type="GO" id="GO:0046872">
    <property type="term" value="F:metal ion binding"/>
    <property type="evidence" value="ECO:0007669"/>
    <property type="project" value="UniProtKB-KW"/>
</dbReference>
<evidence type="ECO:0000256" key="2">
    <source>
        <dbReference type="ARBA" id="ARBA00022485"/>
    </source>
</evidence>
<evidence type="ECO:0000256" key="3">
    <source>
        <dbReference type="ARBA" id="ARBA00022691"/>
    </source>
</evidence>
<dbReference type="AlphaFoldDB" id="A0A1T5BE39"/>
<dbReference type="GO" id="GO:0003824">
    <property type="term" value="F:catalytic activity"/>
    <property type="evidence" value="ECO:0007669"/>
    <property type="project" value="InterPro"/>
</dbReference>
<evidence type="ECO:0000259" key="7">
    <source>
        <dbReference type="SMART" id="SM00876"/>
    </source>
</evidence>
<dbReference type="GO" id="GO:0044272">
    <property type="term" value="P:sulfur compound biosynthetic process"/>
    <property type="evidence" value="ECO:0007669"/>
    <property type="project" value="UniProtKB-ARBA"/>
</dbReference>
<dbReference type="Pfam" id="PF06968">
    <property type="entry name" value="BATS"/>
    <property type="match status" value="1"/>
</dbReference>
<dbReference type="GO" id="GO:0051539">
    <property type="term" value="F:4 iron, 4 sulfur cluster binding"/>
    <property type="evidence" value="ECO:0007669"/>
    <property type="project" value="UniProtKB-KW"/>
</dbReference>
<keyword evidence="6" id="KW-0411">Iron-sulfur</keyword>
<dbReference type="SFLD" id="SFLDG01081">
    <property type="entry name" value="cleavage_of_the_Ca-Cb_bond_in"/>
    <property type="match status" value="1"/>
</dbReference>
<keyword evidence="4" id="KW-0479">Metal-binding</keyword>
<dbReference type="PANTHER" id="PTHR43583:SF2">
    <property type="entry name" value="THIAZOLE BIOSYNTHESIS PROTEIN"/>
    <property type="match status" value="1"/>
</dbReference>
<evidence type="ECO:0000313" key="8">
    <source>
        <dbReference type="EMBL" id="SKB45337.1"/>
    </source>
</evidence>
<evidence type="ECO:0000313" key="9">
    <source>
        <dbReference type="Proteomes" id="UP000243406"/>
    </source>
</evidence>
<dbReference type="SFLD" id="SFLDF00319">
    <property type="entry name" value="Fe_hydrogenase_maturase_(HydG"/>
    <property type="match status" value="1"/>
</dbReference>